<evidence type="ECO:0000313" key="4">
    <source>
        <dbReference type="EMBL" id="MFC3526558.1"/>
    </source>
</evidence>
<accession>A0ABV7QZ29</accession>
<organism evidence="4 5">
    <name type="scientific">Paracoccus mangrovi</name>
    <dbReference type="NCBI Taxonomy" id="1715645"/>
    <lineage>
        <taxon>Bacteria</taxon>
        <taxon>Pseudomonadati</taxon>
        <taxon>Pseudomonadota</taxon>
        <taxon>Alphaproteobacteria</taxon>
        <taxon>Rhodobacterales</taxon>
        <taxon>Paracoccaceae</taxon>
        <taxon>Paracoccus</taxon>
    </lineage>
</organism>
<name>A0ABV7QZ29_9RHOB</name>
<dbReference type="RefSeq" id="WP_374421726.1">
    <property type="nucleotide sequence ID" value="NZ_JBHRXJ010000001.1"/>
</dbReference>
<dbReference type="Gene3D" id="3.40.190.10">
    <property type="entry name" value="Periplasmic binding protein-like II"/>
    <property type="match status" value="2"/>
</dbReference>
<dbReference type="Pfam" id="PF01547">
    <property type="entry name" value="SBP_bac_1"/>
    <property type="match status" value="1"/>
</dbReference>
<feature type="chain" id="PRO_5046909748" evidence="3">
    <location>
        <begin position="22"/>
        <end position="434"/>
    </location>
</feature>
<sequence>MKLKLTLLAATAMALASAAQAEELTIATVNNGDMIIMQKLSPEWEKATGNKINWVILEENVLRQRVTTDIATKGGQFDVMTIGSYEAPIWGKAGWLLPLDDLGEGYDYPDLIPSVAAGLSADGKLMAVPFYAESSFTMYRKDLFDAAGLTMPEQPTYADIAGFAEKLTDKSKEQYGICLRGKPGWGENMAFLGTLVNTNGGQWFDMDWKPQIESEAWKTAINWYVDAMTKYGPPGAVNNGYNENLSLFQTGKCAIWIDATSSAGRVYDPNQSQVSDKVSFTAAPQATSPEGSAWFWAWSLAIPASSTKAEAAKSFINWATSKDYIKLVGEKDGWVAVPPGTRLSTYALPEYQKAAPFAATVLDAIQSADPAKPTKDPVPYTGIQYVAIPEFQGIGTFVGQQIAAALAGQTTVDAALQASQAYATTEMTRSGYIK</sequence>
<proteinExistence type="inferred from homology"/>
<keyword evidence="3" id="KW-0732">Signal</keyword>
<evidence type="ECO:0000256" key="1">
    <source>
        <dbReference type="ARBA" id="ARBA00004418"/>
    </source>
</evidence>
<keyword evidence="5" id="KW-1185">Reference proteome</keyword>
<reference evidence="5" key="1">
    <citation type="journal article" date="2019" name="Int. J. Syst. Evol. Microbiol.">
        <title>The Global Catalogue of Microorganisms (GCM) 10K type strain sequencing project: providing services to taxonomists for standard genome sequencing and annotation.</title>
        <authorList>
            <consortium name="The Broad Institute Genomics Platform"/>
            <consortium name="The Broad Institute Genome Sequencing Center for Infectious Disease"/>
            <person name="Wu L."/>
            <person name="Ma J."/>
        </authorList>
    </citation>
    <scope>NUCLEOTIDE SEQUENCE [LARGE SCALE GENOMIC DNA]</scope>
    <source>
        <strain evidence="5">KCTC 42899</strain>
    </source>
</reference>
<dbReference type="PANTHER" id="PTHR43649">
    <property type="entry name" value="ARABINOSE-BINDING PROTEIN-RELATED"/>
    <property type="match status" value="1"/>
</dbReference>
<dbReference type="Proteomes" id="UP001595721">
    <property type="component" value="Unassembled WGS sequence"/>
</dbReference>
<dbReference type="SUPFAM" id="SSF53850">
    <property type="entry name" value="Periplasmic binding protein-like II"/>
    <property type="match status" value="1"/>
</dbReference>
<dbReference type="EMBL" id="JBHRXJ010000001">
    <property type="protein sequence ID" value="MFC3526558.1"/>
    <property type="molecule type" value="Genomic_DNA"/>
</dbReference>
<gene>
    <name evidence="4" type="ORF">ACFOMH_00120</name>
</gene>
<protein>
    <submittedName>
        <fullName evidence="4">ABC transporter substrate-binding protein</fullName>
    </submittedName>
</protein>
<comment type="similarity">
    <text evidence="2">Belongs to the bacterial solute-binding protein 1 family.</text>
</comment>
<comment type="subcellular location">
    <subcellularLocation>
        <location evidence="1">Periplasm</location>
    </subcellularLocation>
</comment>
<evidence type="ECO:0000256" key="3">
    <source>
        <dbReference type="SAM" id="SignalP"/>
    </source>
</evidence>
<evidence type="ECO:0000256" key="2">
    <source>
        <dbReference type="ARBA" id="ARBA00008520"/>
    </source>
</evidence>
<dbReference type="InterPro" id="IPR050490">
    <property type="entry name" value="Bact_solute-bd_prot1"/>
</dbReference>
<evidence type="ECO:0000313" key="5">
    <source>
        <dbReference type="Proteomes" id="UP001595721"/>
    </source>
</evidence>
<feature type="signal peptide" evidence="3">
    <location>
        <begin position="1"/>
        <end position="21"/>
    </location>
</feature>
<dbReference type="PANTHER" id="PTHR43649:SF12">
    <property type="entry name" value="DIACETYLCHITOBIOSE BINDING PROTEIN DASA"/>
    <property type="match status" value="1"/>
</dbReference>
<comment type="caution">
    <text evidence="4">The sequence shown here is derived from an EMBL/GenBank/DDBJ whole genome shotgun (WGS) entry which is preliminary data.</text>
</comment>
<dbReference type="InterPro" id="IPR006059">
    <property type="entry name" value="SBP"/>
</dbReference>
<dbReference type="CDD" id="cd13585">
    <property type="entry name" value="PBP2_TMBP_like"/>
    <property type="match status" value="1"/>
</dbReference>